<protein>
    <submittedName>
        <fullName evidence="1">Uncharacterized protein</fullName>
    </submittedName>
</protein>
<evidence type="ECO:0000313" key="1">
    <source>
        <dbReference type="EMBL" id="GIY77497.1"/>
    </source>
</evidence>
<name>A0AAV4W427_CAEEX</name>
<dbReference type="Proteomes" id="UP001054945">
    <property type="component" value="Unassembled WGS sequence"/>
</dbReference>
<proteinExistence type="predicted"/>
<gene>
    <name evidence="1" type="ORF">CEXT_306131</name>
</gene>
<evidence type="ECO:0000313" key="2">
    <source>
        <dbReference type="Proteomes" id="UP001054945"/>
    </source>
</evidence>
<dbReference type="EMBL" id="BPLR01015636">
    <property type="protein sequence ID" value="GIY77497.1"/>
    <property type="molecule type" value="Genomic_DNA"/>
</dbReference>
<organism evidence="1 2">
    <name type="scientific">Caerostris extrusa</name>
    <name type="common">Bark spider</name>
    <name type="synonym">Caerostris bankana</name>
    <dbReference type="NCBI Taxonomy" id="172846"/>
    <lineage>
        <taxon>Eukaryota</taxon>
        <taxon>Metazoa</taxon>
        <taxon>Ecdysozoa</taxon>
        <taxon>Arthropoda</taxon>
        <taxon>Chelicerata</taxon>
        <taxon>Arachnida</taxon>
        <taxon>Araneae</taxon>
        <taxon>Araneomorphae</taxon>
        <taxon>Entelegynae</taxon>
        <taxon>Araneoidea</taxon>
        <taxon>Araneidae</taxon>
        <taxon>Caerostris</taxon>
    </lineage>
</organism>
<sequence>MEDSSTADFGNLFPEGLLFVAGPIFNLMRIPPSTVVMDHNREKPSAKECPIISSDNEWSVCGSPLLVSVLGLSPFSPFVLCHSPTSTYEHLQDD</sequence>
<reference evidence="1 2" key="1">
    <citation type="submission" date="2021-06" db="EMBL/GenBank/DDBJ databases">
        <title>Caerostris extrusa draft genome.</title>
        <authorList>
            <person name="Kono N."/>
            <person name="Arakawa K."/>
        </authorList>
    </citation>
    <scope>NUCLEOTIDE SEQUENCE [LARGE SCALE GENOMIC DNA]</scope>
</reference>
<keyword evidence="2" id="KW-1185">Reference proteome</keyword>
<comment type="caution">
    <text evidence="1">The sequence shown here is derived from an EMBL/GenBank/DDBJ whole genome shotgun (WGS) entry which is preliminary data.</text>
</comment>
<accession>A0AAV4W427</accession>
<dbReference type="AlphaFoldDB" id="A0AAV4W427"/>